<comment type="caution">
    <text evidence="7">The sequence shown here is derived from an EMBL/GenBank/DDBJ whole genome shotgun (WGS) entry which is preliminary data.</text>
</comment>
<dbReference type="SUPFAM" id="SSF53850">
    <property type="entry name" value="Periplasmic binding protein-like II"/>
    <property type="match status" value="1"/>
</dbReference>
<evidence type="ECO:0000256" key="5">
    <source>
        <dbReference type="SAM" id="SignalP"/>
    </source>
</evidence>
<evidence type="ECO:0000256" key="1">
    <source>
        <dbReference type="ARBA" id="ARBA00004196"/>
    </source>
</evidence>
<dbReference type="PANTHER" id="PTHR30290">
    <property type="entry name" value="PERIPLASMIC BINDING COMPONENT OF ABC TRANSPORTER"/>
    <property type="match status" value="1"/>
</dbReference>
<dbReference type="InterPro" id="IPR030678">
    <property type="entry name" value="Peptide/Ni-bd"/>
</dbReference>
<evidence type="ECO:0000313" key="8">
    <source>
        <dbReference type="Proteomes" id="UP000680206"/>
    </source>
</evidence>
<dbReference type="Gene3D" id="3.40.190.10">
    <property type="entry name" value="Periplasmic binding protein-like II"/>
    <property type="match status" value="1"/>
</dbReference>
<dbReference type="PROSITE" id="PS51257">
    <property type="entry name" value="PROKAR_LIPOPROTEIN"/>
    <property type="match status" value="1"/>
</dbReference>
<accession>A0ABS3S9L0</accession>
<dbReference type="InterPro" id="IPR039424">
    <property type="entry name" value="SBP_5"/>
</dbReference>
<protein>
    <recommendedName>
        <fullName evidence="6">Solute-binding protein family 5 domain-containing protein</fullName>
    </recommendedName>
</protein>
<keyword evidence="8" id="KW-1185">Reference proteome</keyword>
<evidence type="ECO:0000256" key="4">
    <source>
        <dbReference type="ARBA" id="ARBA00022729"/>
    </source>
</evidence>
<feature type="domain" description="Solute-binding protein family 5" evidence="6">
    <location>
        <begin position="77"/>
        <end position="418"/>
    </location>
</feature>
<evidence type="ECO:0000256" key="2">
    <source>
        <dbReference type="ARBA" id="ARBA00005695"/>
    </source>
</evidence>
<reference evidence="7 8" key="1">
    <citation type="submission" date="2021-03" db="EMBL/GenBank/DDBJ databases">
        <title>Actinomadura violae sp. nov., isolated from lichen in Thailand.</title>
        <authorList>
            <person name="Kanchanasin P."/>
            <person name="Saeng-In P."/>
            <person name="Phongsopitanun W."/>
            <person name="Yuki M."/>
            <person name="Kudo T."/>
            <person name="Ohkuma M."/>
            <person name="Tanasupawat S."/>
        </authorList>
    </citation>
    <scope>NUCLEOTIDE SEQUENCE [LARGE SCALE GENOMIC DNA]</scope>
    <source>
        <strain evidence="7 8">LCR2-06</strain>
    </source>
</reference>
<dbReference type="Gene3D" id="3.10.105.10">
    <property type="entry name" value="Dipeptide-binding Protein, Domain 3"/>
    <property type="match status" value="1"/>
</dbReference>
<comment type="similarity">
    <text evidence="2">Belongs to the bacterial solute-binding protein 5 family.</text>
</comment>
<dbReference type="Proteomes" id="UP000680206">
    <property type="component" value="Unassembled WGS sequence"/>
</dbReference>
<evidence type="ECO:0000256" key="3">
    <source>
        <dbReference type="ARBA" id="ARBA00022448"/>
    </source>
</evidence>
<keyword evidence="3" id="KW-0813">Transport</keyword>
<comment type="subcellular location">
    <subcellularLocation>
        <location evidence="1">Cell envelope</location>
    </subcellularLocation>
</comment>
<feature type="signal peptide" evidence="5">
    <location>
        <begin position="1"/>
        <end position="20"/>
    </location>
</feature>
<feature type="chain" id="PRO_5046897441" description="Solute-binding protein family 5 domain-containing protein" evidence="5">
    <location>
        <begin position="21"/>
        <end position="509"/>
    </location>
</feature>
<organism evidence="7 8">
    <name type="scientific">Actinomadura violacea</name>
    <dbReference type="NCBI Taxonomy" id="2819934"/>
    <lineage>
        <taxon>Bacteria</taxon>
        <taxon>Bacillati</taxon>
        <taxon>Actinomycetota</taxon>
        <taxon>Actinomycetes</taxon>
        <taxon>Streptosporangiales</taxon>
        <taxon>Thermomonosporaceae</taxon>
        <taxon>Actinomadura</taxon>
    </lineage>
</organism>
<dbReference type="EMBL" id="JAGEPF010000046">
    <property type="protein sequence ID" value="MBO2465423.1"/>
    <property type="molecule type" value="Genomic_DNA"/>
</dbReference>
<name>A0ABS3S9L0_9ACTN</name>
<proteinExistence type="inferred from homology"/>
<dbReference type="PANTHER" id="PTHR30290:SF10">
    <property type="entry name" value="PERIPLASMIC OLIGOPEPTIDE-BINDING PROTEIN-RELATED"/>
    <property type="match status" value="1"/>
</dbReference>
<evidence type="ECO:0000259" key="6">
    <source>
        <dbReference type="Pfam" id="PF00496"/>
    </source>
</evidence>
<gene>
    <name evidence="7" type="ORF">J4709_48470</name>
</gene>
<keyword evidence="4 5" id="KW-0732">Signal</keyword>
<dbReference type="InterPro" id="IPR000914">
    <property type="entry name" value="SBP_5_dom"/>
</dbReference>
<dbReference type="RefSeq" id="WP_208252273.1">
    <property type="nucleotide sequence ID" value="NZ_JAGEPF010000046.1"/>
</dbReference>
<dbReference type="PIRSF" id="PIRSF002741">
    <property type="entry name" value="MppA"/>
    <property type="match status" value="1"/>
</dbReference>
<evidence type="ECO:0000313" key="7">
    <source>
        <dbReference type="EMBL" id="MBO2465423.1"/>
    </source>
</evidence>
<dbReference type="Pfam" id="PF00496">
    <property type="entry name" value="SBP_bac_5"/>
    <property type="match status" value="1"/>
</dbReference>
<sequence length="509" mass="53732">MRHPRSLAVAAVLACTATLAGCHQSSEAGGKAGDDLTLAVPIPMSSFDPARLNTGSGLLYWQAVYDTLVRLDAQRRPVPGLATSFKYSDHQTELTLDLRSGVTFSDGTAFDAQAAKANIDRFRKTDGPNKAMAASIERVDAAGAGRLVLHLSEPDPALLSNLASALGAMVSPRALAAGTVAQKPVGTGPYLYDAAGSRAGTTSYTRNKTFWDAKDFPFGHLKIVALTDPNTILNGLKAGQIDAAPIRPAQLKSLKARGMSSATFSTGWKGLVLADRAGKTLPALGKVQVRQAINLALDRDLFSSTIVPGGAQKTDQIFASGTGAYDASLTGMYPRNVAKAKTLMAQAGYPHGFSVTMPDLTAFAGTPALNTAIDQELGAIGIKVSWKKVPAQQILESMQRGEYPMFFTALSSKTPWEDIQASVLPGAAWNPFHSSDPELAGLVRTAQRAAPGAAQDAAFKAVNRWLVDNAWYAPVMAPLETWASAPGLRIGAQSQGSPPDLVRFQRSAR</sequence>